<dbReference type="RefSeq" id="WP_235122449.1">
    <property type="nucleotide sequence ID" value="NZ_CP090978.1"/>
</dbReference>
<keyword evidence="3" id="KW-1185">Reference proteome</keyword>
<dbReference type="InterPro" id="IPR005302">
    <property type="entry name" value="MoCF_Sase_C"/>
</dbReference>
<sequence length="177" mass="19481">MTQYPKIEAVLIADTPGTFVTRLMDRAELIFGGIHGDRHFGITAKADVRQPMYPRGTEIMNRRQLSLVSVEELREVANRLGVEEIKPEWLGANLVVSGLPELSKLPIGLRMLLPSGAGLVCEGENEPCTGPGKQIANYYGDNSLTHRFVKEAQQLRGIVAYVERPGDVKAGDEIKLV</sequence>
<evidence type="ECO:0000313" key="3">
    <source>
        <dbReference type="Proteomes" id="UP001649230"/>
    </source>
</evidence>
<evidence type="ECO:0000313" key="2">
    <source>
        <dbReference type="EMBL" id="UJF35892.1"/>
    </source>
</evidence>
<name>A0ABY3SSD2_9BACL</name>
<dbReference type="EMBL" id="CP090978">
    <property type="protein sequence ID" value="UJF35892.1"/>
    <property type="molecule type" value="Genomic_DNA"/>
</dbReference>
<dbReference type="PANTHER" id="PTHR36930">
    <property type="entry name" value="METAL-SULFUR CLUSTER BIOSYNTHESIS PROTEINS YUAD-RELATED"/>
    <property type="match status" value="1"/>
</dbReference>
<dbReference type="PROSITE" id="PS51340">
    <property type="entry name" value="MOSC"/>
    <property type="match status" value="1"/>
</dbReference>
<dbReference type="Gene3D" id="2.40.33.20">
    <property type="entry name" value="PK beta-barrel domain-like"/>
    <property type="match status" value="1"/>
</dbReference>
<dbReference type="InterPro" id="IPR052716">
    <property type="entry name" value="MOSC_domain"/>
</dbReference>
<dbReference type="SUPFAM" id="SSF50800">
    <property type="entry name" value="PK beta-barrel domain-like"/>
    <property type="match status" value="1"/>
</dbReference>
<dbReference type="PANTHER" id="PTHR36930:SF1">
    <property type="entry name" value="MOSC DOMAIN-CONTAINING PROTEIN"/>
    <property type="match status" value="1"/>
</dbReference>
<feature type="domain" description="MOSC" evidence="1">
    <location>
        <begin position="21"/>
        <end position="177"/>
    </location>
</feature>
<organism evidence="2 3">
    <name type="scientific">Paenibacillus hexagrammi</name>
    <dbReference type="NCBI Taxonomy" id="2908839"/>
    <lineage>
        <taxon>Bacteria</taxon>
        <taxon>Bacillati</taxon>
        <taxon>Bacillota</taxon>
        <taxon>Bacilli</taxon>
        <taxon>Bacillales</taxon>
        <taxon>Paenibacillaceae</taxon>
        <taxon>Paenibacillus</taxon>
    </lineage>
</organism>
<dbReference type="Proteomes" id="UP001649230">
    <property type="component" value="Chromosome"/>
</dbReference>
<proteinExistence type="predicted"/>
<evidence type="ECO:0000259" key="1">
    <source>
        <dbReference type="PROSITE" id="PS51340"/>
    </source>
</evidence>
<dbReference type="Pfam" id="PF03473">
    <property type="entry name" value="MOSC"/>
    <property type="match status" value="1"/>
</dbReference>
<gene>
    <name evidence="2" type="ORF">L0M14_12890</name>
</gene>
<accession>A0ABY3SSD2</accession>
<dbReference type="InterPro" id="IPR011037">
    <property type="entry name" value="Pyrv_Knase-like_insert_dom_sf"/>
</dbReference>
<protein>
    <submittedName>
        <fullName evidence="2">MOSC domain-containing protein</fullName>
    </submittedName>
</protein>
<reference evidence="2 3" key="1">
    <citation type="journal article" date="2024" name="Int. J. Syst. Evol. Microbiol.">
        <title>Paenibacillus hexagrammi sp. nov., a novel bacterium isolated from the gut content of Hexagrammos agrammus.</title>
        <authorList>
            <person name="Jung H.K."/>
            <person name="Kim D.G."/>
            <person name="Zin H."/>
            <person name="Park J."/>
            <person name="Jung H."/>
            <person name="Kim Y.O."/>
            <person name="Kong H.J."/>
            <person name="Kim J.W."/>
            <person name="Kim Y.S."/>
        </authorList>
    </citation>
    <scope>NUCLEOTIDE SEQUENCE [LARGE SCALE GENOMIC DNA]</scope>
    <source>
        <strain evidence="2 3">YPD9-1</strain>
    </source>
</reference>